<reference evidence="1" key="1">
    <citation type="submission" date="2010-03" db="EMBL/GenBank/DDBJ databases">
        <title>Annotation of Blastomyces dermatitidis strain ATCC 18188.</title>
        <authorList>
            <consortium name="The Broad Institute Genome Sequencing Platform"/>
            <consortium name="Broad Institute Genome Sequencing Center for Infectious Disease."/>
            <person name="Cuomo C."/>
            <person name="Klein B."/>
            <person name="Sullivan T."/>
            <person name="Heitman J."/>
            <person name="Young S."/>
            <person name="Zeng Q."/>
            <person name="Gargeya S."/>
            <person name="Alvarado L."/>
            <person name="Berlin A.M."/>
            <person name="Chapman S.B."/>
            <person name="Chen Z."/>
            <person name="Freedman E."/>
            <person name="Gellesch M."/>
            <person name="Goldberg J."/>
            <person name="Griggs A."/>
            <person name="Gujja S."/>
            <person name="Heilman E."/>
            <person name="Heiman D."/>
            <person name="Howarth C."/>
            <person name="Mehta T."/>
            <person name="Neiman D."/>
            <person name="Pearson M."/>
            <person name="Roberts A."/>
            <person name="Saif S."/>
            <person name="Shea T."/>
            <person name="Shenoy N."/>
            <person name="Sisk P."/>
            <person name="Stolte C."/>
            <person name="Sykes S."/>
            <person name="White J."/>
            <person name="Yandava C."/>
            <person name="Haas B."/>
            <person name="Nusbaum C."/>
            <person name="Birren B."/>
        </authorList>
    </citation>
    <scope>NUCLEOTIDE SEQUENCE [LARGE SCALE GENOMIC DNA]</scope>
    <source>
        <strain evidence="1">ATCC 18188</strain>
    </source>
</reference>
<proteinExistence type="predicted"/>
<dbReference type="AlphaFoldDB" id="F2TDL3"/>
<gene>
    <name evidence="1" type="ORF">BDDG_04267</name>
</gene>
<sequence length="77" mass="8416">MSSTRRTTIPDRPKPNVHVPCSNIFFYGIGAGIMGVAATNQHDHLGKARTILHRPPQLARAGIHHAAPLRHVPPARE</sequence>
<name>F2TDL3_AJEDA</name>
<protein>
    <submittedName>
        <fullName evidence="1">Uncharacterized protein</fullName>
    </submittedName>
</protein>
<dbReference type="HOGENOM" id="CLU_2542049_0_0_1"/>
<accession>F2TDL3</accession>
<dbReference type="OrthoDB" id="4181866at2759"/>
<organism evidence="1">
    <name type="scientific">Ajellomyces dermatitidis (strain ATCC 18188 / CBS 674.68)</name>
    <name type="common">Blastomyces dermatitidis</name>
    <dbReference type="NCBI Taxonomy" id="653446"/>
    <lineage>
        <taxon>Eukaryota</taxon>
        <taxon>Fungi</taxon>
        <taxon>Dikarya</taxon>
        <taxon>Ascomycota</taxon>
        <taxon>Pezizomycotina</taxon>
        <taxon>Eurotiomycetes</taxon>
        <taxon>Eurotiomycetidae</taxon>
        <taxon>Onygenales</taxon>
        <taxon>Ajellomycetaceae</taxon>
        <taxon>Blastomyces</taxon>
    </lineage>
</organism>
<dbReference type="EMBL" id="GG749425">
    <property type="protein sequence ID" value="EGE81326.2"/>
    <property type="molecule type" value="Genomic_DNA"/>
</dbReference>
<dbReference type="Proteomes" id="UP000007802">
    <property type="component" value="Unassembled WGS sequence"/>
</dbReference>
<evidence type="ECO:0000313" key="1">
    <source>
        <dbReference type="EMBL" id="EGE81326.2"/>
    </source>
</evidence>